<accession>A0A3A5KNI6</accession>
<evidence type="ECO:0000313" key="2">
    <source>
        <dbReference type="Proteomes" id="UP000272706"/>
    </source>
</evidence>
<gene>
    <name evidence="1" type="ORF">D3227_23990</name>
</gene>
<comment type="caution">
    <text evidence="1">The sequence shown here is derived from an EMBL/GenBank/DDBJ whole genome shotgun (WGS) entry which is preliminary data.</text>
</comment>
<sequence length="81" mass="9194">MRPSLLWFTPKVPVKTNAGHRRLISSVQAASEELLTWTRRGAHWNRAARVCIAALAGEATPQAARRCFRLCHRRWPPPATH</sequence>
<organism evidence="1 2">
    <name type="scientific">Mesorhizobium waimense</name>
    <dbReference type="NCBI Taxonomy" id="1300307"/>
    <lineage>
        <taxon>Bacteria</taxon>
        <taxon>Pseudomonadati</taxon>
        <taxon>Pseudomonadota</taxon>
        <taxon>Alphaproteobacteria</taxon>
        <taxon>Hyphomicrobiales</taxon>
        <taxon>Phyllobacteriaceae</taxon>
        <taxon>Mesorhizobium</taxon>
    </lineage>
</organism>
<dbReference type="AlphaFoldDB" id="A0A3A5KNI6"/>
<dbReference type="Gene3D" id="6.10.250.730">
    <property type="match status" value="1"/>
</dbReference>
<dbReference type="RefSeq" id="WP_120016859.1">
    <property type="nucleotide sequence ID" value="NZ_QZWZ01000021.1"/>
</dbReference>
<name>A0A3A5KNI6_9HYPH</name>
<protein>
    <submittedName>
        <fullName evidence="1">DUF982 domain-containing protein</fullName>
    </submittedName>
</protein>
<dbReference type="EMBL" id="QZWZ01000021">
    <property type="protein sequence ID" value="RJT34166.1"/>
    <property type="molecule type" value="Genomic_DNA"/>
</dbReference>
<dbReference type="Proteomes" id="UP000272706">
    <property type="component" value="Unassembled WGS sequence"/>
</dbReference>
<keyword evidence="2" id="KW-1185">Reference proteome</keyword>
<dbReference type="OrthoDB" id="8083621at2"/>
<reference evidence="1 2" key="1">
    <citation type="submission" date="2018-09" db="EMBL/GenBank/DDBJ databases">
        <title>Mesorhizobium carmichaelinearum sp. nov. isolated from Carmichaelinea spp. root nodules in New Zealand.</title>
        <authorList>
            <person name="De Meyer S.E."/>
        </authorList>
    </citation>
    <scope>NUCLEOTIDE SEQUENCE [LARGE SCALE GENOMIC DNA]</scope>
    <source>
        <strain evidence="1 2">ICMP19557</strain>
    </source>
</reference>
<dbReference type="InterPro" id="IPR010385">
    <property type="entry name" value="DUF982"/>
</dbReference>
<proteinExistence type="predicted"/>
<evidence type="ECO:0000313" key="1">
    <source>
        <dbReference type="EMBL" id="RJT34166.1"/>
    </source>
</evidence>
<dbReference type="Pfam" id="PF06169">
    <property type="entry name" value="DUF982"/>
    <property type="match status" value="1"/>
</dbReference>